<evidence type="ECO:0000313" key="2">
    <source>
        <dbReference type="EMBL" id="GIF75505.1"/>
    </source>
</evidence>
<proteinExistence type="predicted"/>
<feature type="compositionally biased region" description="Low complexity" evidence="1">
    <location>
        <begin position="56"/>
        <end position="73"/>
    </location>
</feature>
<feature type="compositionally biased region" description="Low complexity" evidence="1">
    <location>
        <begin position="7"/>
        <end position="18"/>
    </location>
</feature>
<sequence>MRRVSRPPTTTAGPRAGAVGTGAAGADAGPVTVEAGAVGTEAAGSDAGAVKAEASAVGAEAAGSDAGAVESEGGAVGTRPAAAGGDDGGIVHSKVTPTRSGPRPRA</sequence>
<feature type="region of interest" description="Disordered" evidence="1">
    <location>
        <begin position="56"/>
        <end position="106"/>
    </location>
</feature>
<keyword evidence="3" id="KW-1185">Reference proteome</keyword>
<organism evidence="2 3">
    <name type="scientific">Asanoa siamensis</name>
    <dbReference type="NCBI Taxonomy" id="926357"/>
    <lineage>
        <taxon>Bacteria</taxon>
        <taxon>Bacillati</taxon>
        <taxon>Actinomycetota</taxon>
        <taxon>Actinomycetes</taxon>
        <taxon>Micromonosporales</taxon>
        <taxon>Micromonosporaceae</taxon>
        <taxon>Asanoa</taxon>
    </lineage>
</organism>
<dbReference type="Proteomes" id="UP000604117">
    <property type="component" value="Unassembled WGS sequence"/>
</dbReference>
<gene>
    <name evidence="2" type="ORF">Asi02nite_50230</name>
</gene>
<accession>A0ABQ4CW63</accession>
<evidence type="ECO:0000313" key="3">
    <source>
        <dbReference type="Proteomes" id="UP000604117"/>
    </source>
</evidence>
<comment type="caution">
    <text evidence="2">The sequence shown here is derived from an EMBL/GenBank/DDBJ whole genome shotgun (WGS) entry which is preliminary data.</text>
</comment>
<dbReference type="EMBL" id="BONE01000044">
    <property type="protein sequence ID" value="GIF75505.1"/>
    <property type="molecule type" value="Genomic_DNA"/>
</dbReference>
<feature type="region of interest" description="Disordered" evidence="1">
    <location>
        <begin position="1"/>
        <end position="29"/>
    </location>
</feature>
<evidence type="ECO:0000256" key="1">
    <source>
        <dbReference type="SAM" id="MobiDB-lite"/>
    </source>
</evidence>
<reference evidence="2 3" key="1">
    <citation type="submission" date="2021-01" db="EMBL/GenBank/DDBJ databases">
        <title>Whole genome shotgun sequence of Asanoa siamensis NBRC 107932.</title>
        <authorList>
            <person name="Komaki H."/>
            <person name="Tamura T."/>
        </authorList>
    </citation>
    <scope>NUCLEOTIDE SEQUENCE [LARGE SCALE GENOMIC DNA]</scope>
    <source>
        <strain evidence="2 3">NBRC 107932</strain>
    </source>
</reference>
<protein>
    <submittedName>
        <fullName evidence="2">Uncharacterized protein</fullName>
    </submittedName>
</protein>
<name>A0ABQ4CW63_9ACTN</name>